<reference evidence="11" key="1">
    <citation type="submission" date="2018-11" db="EMBL/GenBank/DDBJ databases">
        <title>Genome sequencing of a novel mesophilic and cellulolytic organism within the genus Hungateiclostridium.</title>
        <authorList>
            <person name="Rettenmaier R."/>
            <person name="Liebl W."/>
            <person name="Zverlov V."/>
        </authorList>
    </citation>
    <scope>NUCLEOTIDE SEQUENCE [LARGE SCALE GENOMIC DNA]</scope>
    <source>
        <strain evidence="11">N2K1</strain>
    </source>
</reference>
<dbReference type="Pfam" id="PF01761">
    <property type="entry name" value="DHQ_synthase"/>
    <property type="match status" value="1"/>
</dbReference>
<evidence type="ECO:0000259" key="8">
    <source>
        <dbReference type="Pfam" id="PF01761"/>
    </source>
</evidence>
<feature type="domain" description="3-dehydroquinate synthase N-terminal" evidence="8">
    <location>
        <begin position="68"/>
        <end position="177"/>
    </location>
</feature>
<comment type="caution">
    <text evidence="10">The sequence shown here is derived from an EMBL/GenBank/DDBJ whole genome shotgun (WGS) entry which is preliminary data.</text>
</comment>
<keyword evidence="7" id="KW-0472">Membrane</keyword>
<proteinExistence type="predicted"/>
<keyword evidence="5" id="KW-0456">Lyase</keyword>
<evidence type="ECO:0000256" key="5">
    <source>
        <dbReference type="ARBA" id="ARBA00023239"/>
    </source>
</evidence>
<accession>A0A4Q0I4E2</accession>
<evidence type="ECO:0000256" key="6">
    <source>
        <dbReference type="ARBA" id="ARBA00023285"/>
    </source>
</evidence>
<protein>
    <submittedName>
        <fullName evidence="10">3-dehydroquinate synthase</fullName>
    </submittedName>
</protein>
<sequence length="377" mass="42886">MFHEYKIRIGGYEYPYYLSYNTEILIGKLRALGVCSVFIVYDNSINKDYITSLKNLLMGEIKCESVGISVGEHNKNIDKVREISEYLLECGIDRKSCIVALGGGVLGNIVGLVAGLLFRGIRLVHIPTTVMAATDSVLSLKQAVNTKFGKNLLGMFYKPEMVFTDYSCFKSLSKRDYNAGLVELIKNLVSVIPEHIDEVYGILNDRVEYTFEEFNLFLDLSIRAKCGLLINDMYEKKDGLVFEYGHTVGHAVEFLSRGEIRHGEGVAFGLMVESEISRELGYLKEEEVDIHYKLINKIGIIDQLTRINTYSEEEIWNVMKYDNKRGYCEENEGTVPMVLLKSLGECYVENGSYVKLVQEDIFKISVNRVFNRISDFT</sequence>
<evidence type="ECO:0000256" key="7">
    <source>
        <dbReference type="SAM" id="Phobius"/>
    </source>
</evidence>
<keyword evidence="4" id="KW-0520">NAD</keyword>
<dbReference type="PANTHER" id="PTHR43622:SF1">
    <property type="entry name" value="3-DEHYDROQUINATE SYNTHASE"/>
    <property type="match status" value="1"/>
</dbReference>
<dbReference type="EMBL" id="RLII01000008">
    <property type="protein sequence ID" value="RXE59146.1"/>
    <property type="molecule type" value="Genomic_DNA"/>
</dbReference>
<keyword evidence="6" id="KW-0170">Cobalt</keyword>
<evidence type="ECO:0000313" key="11">
    <source>
        <dbReference type="Proteomes" id="UP000289166"/>
    </source>
</evidence>
<dbReference type="Gene3D" id="3.40.50.1970">
    <property type="match status" value="1"/>
</dbReference>
<evidence type="ECO:0000256" key="4">
    <source>
        <dbReference type="ARBA" id="ARBA00023027"/>
    </source>
</evidence>
<keyword evidence="7" id="KW-1133">Transmembrane helix</keyword>
<dbReference type="InterPro" id="IPR030960">
    <property type="entry name" value="DHQS/DOIS_N"/>
</dbReference>
<dbReference type="InterPro" id="IPR056179">
    <property type="entry name" value="DHQS_C"/>
</dbReference>
<dbReference type="InterPro" id="IPR050071">
    <property type="entry name" value="Dehydroquinate_synthase"/>
</dbReference>
<keyword evidence="3" id="KW-0479">Metal-binding</keyword>
<dbReference type="Proteomes" id="UP000289166">
    <property type="component" value="Unassembled WGS sequence"/>
</dbReference>
<dbReference type="RefSeq" id="WP_069194366.1">
    <property type="nucleotide sequence ID" value="NZ_RLII01000008.1"/>
</dbReference>
<evidence type="ECO:0000313" key="10">
    <source>
        <dbReference type="EMBL" id="RXE59146.1"/>
    </source>
</evidence>
<evidence type="ECO:0000259" key="9">
    <source>
        <dbReference type="Pfam" id="PF24621"/>
    </source>
</evidence>
<dbReference type="GO" id="GO:0046872">
    <property type="term" value="F:metal ion binding"/>
    <property type="evidence" value="ECO:0007669"/>
    <property type="project" value="UniProtKB-KW"/>
</dbReference>
<dbReference type="CDD" id="cd08197">
    <property type="entry name" value="DOIS"/>
    <property type="match status" value="1"/>
</dbReference>
<dbReference type="PANTHER" id="PTHR43622">
    <property type="entry name" value="3-DEHYDROQUINATE SYNTHASE"/>
    <property type="match status" value="1"/>
</dbReference>
<dbReference type="SUPFAM" id="SSF56796">
    <property type="entry name" value="Dehydroquinate synthase-like"/>
    <property type="match status" value="1"/>
</dbReference>
<evidence type="ECO:0000256" key="1">
    <source>
        <dbReference type="ARBA" id="ARBA00001911"/>
    </source>
</evidence>
<dbReference type="InterPro" id="IPR030963">
    <property type="entry name" value="DHQ_synth_fam"/>
</dbReference>
<keyword evidence="11" id="KW-1185">Reference proteome</keyword>
<organism evidence="10 11">
    <name type="scientific">Acetivibrio mesophilus</name>
    <dbReference type="NCBI Taxonomy" id="2487273"/>
    <lineage>
        <taxon>Bacteria</taxon>
        <taxon>Bacillati</taxon>
        <taxon>Bacillota</taxon>
        <taxon>Clostridia</taxon>
        <taxon>Eubacteriales</taxon>
        <taxon>Oscillospiraceae</taxon>
        <taxon>Acetivibrio</taxon>
    </lineage>
</organism>
<keyword evidence="7" id="KW-0812">Transmembrane</keyword>
<gene>
    <name evidence="10" type="ORF">EFD62_08350</name>
</gene>
<dbReference type="GO" id="GO:0003856">
    <property type="term" value="F:3-dehydroquinate synthase activity"/>
    <property type="evidence" value="ECO:0007669"/>
    <property type="project" value="TreeGrafter"/>
</dbReference>
<dbReference type="Gene3D" id="1.20.1090.10">
    <property type="entry name" value="Dehydroquinate synthase-like - alpha domain"/>
    <property type="match status" value="1"/>
</dbReference>
<feature type="domain" description="3-dehydroquinate synthase C-terminal" evidence="9">
    <location>
        <begin position="180"/>
        <end position="324"/>
    </location>
</feature>
<dbReference type="Pfam" id="PF24621">
    <property type="entry name" value="DHQS_C"/>
    <property type="match status" value="1"/>
</dbReference>
<dbReference type="AlphaFoldDB" id="A0A4Q0I4E2"/>
<name>A0A4Q0I4E2_9FIRM</name>
<dbReference type="PIRSF" id="PIRSF001455">
    <property type="entry name" value="DHQ_synth"/>
    <property type="match status" value="1"/>
</dbReference>
<evidence type="ECO:0000256" key="3">
    <source>
        <dbReference type="ARBA" id="ARBA00022723"/>
    </source>
</evidence>
<evidence type="ECO:0000256" key="2">
    <source>
        <dbReference type="ARBA" id="ARBA00001941"/>
    </source>
</evidence>
<comment type="cofactor">
    <cofactor evidence="1">
        <name>NAD(+)</name>
        <dbReference type="ChEBI" id="CHEBI:57540"/>
    </cofactor>
</comment>
<feature type="transmembrane region" description="Helical" evidence="7">
    <location>
        <begin position="97"/>
        <end position="118"/>
    </location>
</feature>
<dbReference type="GO" id="GO:0009073">
    <property type="term" value="P:aromatic amino acid family biosynthetic process"/>
    <property type="evidence" value="ECO:0007669"/>
    <property type="project" value="InterPro"/>
</dbReference>
<dbReference type="OrthoDB" id="9806583at2"/>
<comment type="cofactor">
    <cofactor evidence="2">
        <name>Co(2+)</name>
        <dbReference type="ChEBI" id="CHEBI:48828"/>
    </cofactor>
</comment>